<evidence type="ECO:0008006" key="8">
    <source>
        <dbReference type="Google" id="ProtNLM"/>
    </source>
</evidence>
<feature type="transmembrane region" description="Helical" evidence="5">
    <location>
        <begin position="30"/>
        <end position="49"/>
    </location>
</feature>
<dbReference type="VEuPathDB" id="FungiDB:ASPCADRAFT_60796"/>
<dbReference type="OrthoDB" id="3357846at2759"/>
<dbReference type="GO" id="GO:1990961">
    <property type="term" value="P:xenobiotic detoxification by transmembrane export across the plasma membrane"/>
    <property type="evidence" value="ECO:0007669"/>
    <property type="project" value="TreeGrafter"/>
</dbReference>
<feature type="non-terminal residue" evidence="6">
    <location>
        <position position="1"/>
    </location>
</feature>
<evidence type="ECO:0000256" key="4">
    <source>
        <dbReference type="ARBA" id="ARBA00023136"/>
    </source>
</evidence>
<gene>
    <name evidence="6" type="ORF">ASPCADRAFT_60796</name>
</gene>
<dbReference type="STRING" id="602072.A0A1R3R5Q9"/>
<dbReference type="PANTHER" id="PTHR23502:SF23">
    <property type="entry name" value="FLUCONAZOLE RESISTANCE PROTEIN 1"/>
    <property type="match status" value="1"/>
</dbReference>
<feature type="transmembrane region" description="Helical" evidence="5">
    <location>
        <begin position="7"/>
        <end position="24"/>
    </location>
</feature>
<dbReference type="EMBL" id="KV907736">
    <property type="protein sequence ID" value="OOF89810.1"/>
    <property type="molecule type" value="Genomic_DNA"/>
</dbReference>
<dbReference type="Proteomes" id="UP000188318">
    <property type="component" value="Unassembled WGS sequence"/>
</dbReference>
<protein>
    <recommendedName>
        <fullName evidence="8">Major facilitator superfamily (MFS) profile domain-containing protein</fullName>
    </recommendedName>
</protein>
<feature type="transmembrane region" description="Helical" evidence="5">
    <location>
        <begin position="98"/>
        <end position="119"/>
    </location>
</feature>
<accession>A0A1R3R5Q9</accession>
<name>A0A1R3R5Q9_ASPC5</name>
<keyword evidence="7" id="KW-1185">Reference proteome</keyword>
<evidence type="ECO:0000256" key="3">
    <source>
        <dbReference type="ARBA" id="ARBA00022989"/>
    </source>
</evidence>
<dbReference type="OMA" id="WECSAGE"/>
<evidence type="ECO:0000313" key="7">
    <source>
        <dbReference type="Proteomes" id="UP000188318"/>
    </source>
</evidence>
<evidence type="ECO:0000313" key="6">
    <source>
        <dbReference type="EMBL" id="OOF89810.1"/>
    </source>
</evidence>
<dbReference type="AlphaFoldDB" id="A0A1R3R5Q9"/>
<comment type="subcellular location">
    <subcellularLocation>
        <location evidence="1">Membrane</location>
        <topology evidence="1">Multi-pass membrane protein</topology>
    </subcellularLocation>
</comment>
<sequence length="135" mass="15067">EYELPPAYVGSICLPIYLFLIGWTDDFESVHWIVPTAAVGLFSVDRYLILNPIFCSLARAYPRYAASVLTGNGFMCLLFGAGSPLFIAGVFHNLEICWASTLLGCLRGLFVSFPFVLHWRGGQVCLRSKFARHDI</sequence>
<proteinExistence type="predicted"/>
<organism evidence="6 7">
    <name type="scientific">Aspergillus carbonarius (strain ITEM 5010)</name>
    <dbReference type="NCBI Taxonomy" id="602072"/>
    <lineage>
        <taxon>Eukaryota</taxon>
        <taxon>Fungi</taxon>
        <taxon>Dikarya</taxon>
        <taxon>Ascomycota</taxon>
        <taxon>Pezizomycotina</taxon>
        <taxon>Eurotiomycetes</taxon>
        <taxon>Eurotiomycetidae</taxon>
        <taxon>Eurotiales</taxon>
        <taxon>Aspergillaceae</taxon>
        <taxon>Aspergillus</taxon>
        <taxon>Aspergillus subgen. Circumdati</taxon>
    </lineage>
</organism>
<dbReference type="GO" id="GO:0015244">
    <property type="term" value="F:fluconazole transmembrane transporter activity"/>
    <property type="evidence" value="ECO:0007669"/>
    <property type="project" value="TreeGrafter"/>
</dbReference>
<keyword evidence="3 5" id="KW-1133">Transmembrane helix</keyword>
<keyword evidence="2 5" id="KW-0812">Transmembrane</keyword>
<dbReference type="GO" id="GO:0005886">
    <property type="term" value="C:plasma membrane"/>
    <property type="evidence" value="ECO:0007669"/>
    <property type="project" value="TreeGrafter"/>
</dbReference>
<evidence type="ECO:0000256" key="2">
    <source>
        <dbReference type="ARBA" id="ARBA00022692"/>
    </source>
</evidence>
<evidence type="ECO:0000256" key="1">
    <source>
        <dbReference type="ARBA" id="ARBA00004141"/>
    </source>
</evidence>
<keyword evidence="4 5" id="KW-0472">Membrane</keyword>
<feature type="transmembrane region" description="Helical" evidence="5">
    <location>
        <begin position="69"/>
        <end position="92"/>
    </location>
</feature>
<reference evidence="7" key="1">
    <citation type="journal article" date="2017" name="Genome Biol.">
        <title>Comparative genomics reveals high biological diversity and specific adaptations in the industrially and medically important fungal genus Aspergillus.</title>
        <authorList>
            <person name="de Vries R.P."/>
            <person name="Riley R."/>
            <person name="Wiebenga A."/>
            <person name="Aguilar-Osorio G."/>
            <person name="Amillis S."/>
            <person name="Uchima C.A."/>
            <person name="Anderluh G."/>
            <person name="Asadollahi M."/>
            <person name="Askin M."/>
            <person name="Barry K."/>
            <person name="Battaglia E."/>
            <person name="Bayram O."/>
            <person name="Benocci T."/>
            <person name="Braus-Stromeyer S.A."/>
            <person name="Caldana C."/>
            <person name="Canovas D."/>
            <person name="Cerqueira G.C."/>
            <person name="Chen F."/>
            <person name="Chen W."/>
            <person name="Choi C."/>
            <person name="Clum A."/>
            <person name="Dos Santos R.A."/>
            <person name="Damasio A.R."/>
            <person name="Diallinas G."/>
            <person name="Emri T."/>
            <person name="Fekete E."/>
            <person name="Flipphi M."/>
            <person name="Freyberg S."/>
            <person name="Gallo A."/>
            <person name="Gournas C."/>
            <person name="Habgood R."/>
            <person name="Hainaut M."/>
            <person name="Harispe M.L."/>
            <person name="Henrissat B."/>
            <person name="Hilden K.S."/>
            <person name="Hope R."/>
            <person name="Hossain A."/>
            <person name="Karabika E."/>
            <person name="Karaffa L."/>
            <person name="Karanyi Z."/>
            <person name="Krasevec N."/>
            <person name="Kuo A."/>
            <person name="Kusch H."/>
            <person name="LaButti K."/>
            <person name="Lagendijk E.L."/>
            <person name="Lapidus A."/>
            <person name="Levasseur A."/>
            <person name="Lindquist E."/>
            <person name="Lipzen A."/>
            <person name="Logrieco A.F."/>
            <person name="MacCabe A."/>
            <person name="Maekelae M.R."/>
            <person name="Malavazi I."/>
            <person name="Melin P."/>
            <person name="Meyer V."/>
            <person name="Mielnichuk N."/>
            <person name="Miskei M."/>
            <person name="Molnar A.P."/>
            <person name="Mule G."/>
            <person name="Ngan C.Y."/>
            <person name="Orejas M."/>
            <person name="Orosz E."/>
            <person name="Ouedraogo J.P."/>
            <person name="Overkamp K.M."/>
            <person name="Park H.-S."/>
            <person name="Perrone G."/>
            <person name="Piumi F."/>
            <person name="Punt P.J."/>
            <person name="Ram A.F."/>
            <person name="Ramon A."/>
            <person name="Rauscher S."/>
            <person name="Record E."/>
            <person name="Riano-Pachon D.M."/>
            <person name="Robert V."/>
            <person name="Roehrig J."/>
            <person name="Ruller R."/>
            <person name="Salamov A."/>
            <person name="Salih N.S."/>
            <person name="Samson R.A."/>
            <person name="Sandor E."/>
            <person name="Sanguinetti M."/>
            <person name="Schuetze T."/>
            <person name="Sepcic K."/>
            <person name="Shelest E."/>
            <person name="Sherlock G."/>
            <person name="Sophianopoulou V."/>
            <person name="Squina F.M."/>
            <person name="Sun H."/>
            <person name="Susca A."/>
            <person name="Todd R.B."/>
            <person name="Tsang A."/>
            <person name="Unkles S.E."/>
            <person name="van de Wiele N."/>
            <person name="van Rossen-Uffink D."/>
            <person name="Oliveira J.V."/>
            <person name="Vesth T.C."/>
            <person name="Visser J."/>
            <person name="Yu J.-H."/>
            <person name="Zhou M."/>
            <person name="Andersen M.R."/>
            <person name="Archer D.B."/>
            <person name="Baker S.E."/>
            <person name="Benoit I."/>
            <person name="Brakhage A.A."/>
            <person name="Braus G.H."/>
            <person name="Fischer R."/>
            <person name="Frisvad J.C."/>
            <person name="Goldman G.H."/>
            <person name="Houbraken J."/>
            <person name="Oakley B."/>
            <person name="Pocsi I."/>
            <person name="Scazzocchio C."/>
            <person name="Seiboth B."/>
            <person name="vanKuyk P.A."/>
            <person name="Wortman J."/>
            <person name="Dyer P.S."/>
            <person name="Grigoriev I.V."/>
        </authorList>
    </citation>
    <scope>NUCLEOTIDE SEQUENCE [LARGE SCALE GENOMIC DNA]</scope>
    <source>
        <strain evidence="7">ITEM 5010</strain>
    </source>
</reference>
<evidence type="ECO:0000256" key="5">
    <source>
        <dbReference type="SAM" id="Phobius"/>
    </source>
</evidence>
<dbReference type="PANTHER" id="PTHR23502">
    <property type="entry name" value="MAJOR FACILITATOR SUPERFAMILY"/>
    <property type="match status" value="1"/>
</dbReference>